<dbReference type="Proteomes" id="UP000018731">
    <property type="component" value="Unassembled WGS sequence"/>
</dbReference>
<dbReference type="CDD" id="cd07067">
    <property type="entry name" value="HP_PGM_like"/>
    <property type="match status" value="1"/>
</dbReference>
<evidence type="ECO:0000256" key="1">
    <source>
        <dbReference type="SAM" id="MobiDB-lite"/>
    </source>
</evidence>
<dbReference type="PANTHER" id="PTHR16469:SF27">
    <property type="entry name" value="UBIQUITIN-ASSOCIATED AND SH3 DOMAIN-CONTAINING BA-RELATED"/>
    <property type="match status" value="1"/>
</dbReference>
<comment type="caution">
    <text evidence="2">The sequence shown here is derived from an EMBL/GenBank/DDBJ whole genome shotgun (WGS) entry which is preliminary data.</text>
</comment>
<evidence type="ECO:0000313" key="3">
    <source>
        <dbReference type="Proteomes" id="UP000018731"/>
    </source>
</evidence>
<protein>
    <recommendedName>
        <fullName evidence="4">Phosphohistidine phosphatase SixA</fullName>
    </recommendedName>
</protein>
<dbReference type="RefSeq" id="WP_023928668.1">
    <property type="nucleotide sequence ID" value="NZ_KI669455.1"/>
</dbReference>
<dbReference type="eggNOG" id="COG2062">
    <property type="taxonomic scope" value="Bacteria"/>
</dbReference>
<dbReference type="SUPFAM" id="SSF53254">
    <property type="entry name" value="Phosphoglycerate mutase-like"/>
    <property type="match status" value="1"/>
</dbReference>
<feature type="region of interest" description="Disordered" evidence="1">
    <location>
        <begin position="27"/>
        <end position="52"/>
    </location>
</feature>
<proteinExistence type="predicted"/>
<dbReference type="InterPro" id="IPR051710">
    <property type="entry name" value="Phosphatase_SH3-domain"/>
</dbReference>
<dbReference type="EMBL" id="AZJI01000009">
    <property type="protein sequence ID" value="ETD22537.1"/>
    <property type="molecule type" value="Genomic_DNA"/>
</dbReference>
<dbReference type="InterPro" id="IPR013078">
    <property type="entry name" value="His_Pase_superF_clade-1"/>
</dbReference>
<dbReference type="Gene3D" id="3.40.50.1240">
    <property type="entry name" value="Phosphoglycerate mutase-like"/>
    <property type="match status" value="1"/>
</dbReference>
<evidence type="ECO:0000313" key="2">
    <source>
        <dbReference type="EMBL" id="ETD22537.1"/>
    </source>
</evidence>
<dbReference type="Pfam" id="PF00300">
    <property type="entry name" value="His_Phos_1"/>
    <property type="match status" value="1"/>
</dbReference>
<dbReference type="OrthoDB" id="9810154at2"/>
<reference evidence="2 3" key="1">
    <citation type="journal article" date="2014" name="Genome Announc.">
        <title>Draft genome sequences of six enterohepatic helicobacter species isolated from humans and one from rhesus macaques.</title>
        <authorList>
            <person name="Shen Z."/>
            <person name="Sheh A."/>
            <person name="Young S.K."/>
            <person name="Abouelliel A."/>
            <person name="Ward D.V."/>
            <person name="Earl A.M."/>
            <person name="Fox J.G."/>
        </authorList>
    </citation>
    <scope>NUCLEOTIDE SEQUENCE [LARGE SCALE GENOMIC DNA]</scope>
    <source>
        <strain evidence="2 3">MIT 99-5501</strain>
    </source>
</reference>
<gene>
    <name evidence="2" type="ORF">HMPREF2086_01853</name>
</gene>
<keyword evidence="3" id="KW-1185">Reference proteome</keyword>
<evidence type="ECO:0008006" key="4">
    <source>
        <dbReference type="Google" id="ProtNLM"/>
    </source>
</evidence>
<dbReference type="PANTHER" id="PTHR16469">
    <property type="entry name" value="UBIQUITIN-ASSOCIATED AND SH3 DOMAIN-CONTAINING BA-RELATED"/>
    <property type="match status" value="1"/>
</dbReference>
<dbReference type="InterPro" id="IPR029033">
    <property type="entry name" value="His_PPase_superfam"/>
</dbReference>
<name>V8C656_9HELI</name>
<organism evidence="2 3">
    <name type="scientific">Helicobacter macacae MIT 99-5501</name>
    <dbReference type="NCBI Taxonomy" id="1357400"/>
    <lineage>
        <taxon>Bacteria</taxon>
        <taxon>Pseudomonadati</taxon>
        <taxon>Campylobacterota</taxon>
        <taxon>Epsilonproteobacteria</taxon>
        <taxon>Campylobacterales</taxon>
        <taxon>Helicobacteraceae</taxon>
        <taxon>Helicobacter</taxon>
    </lineage>
</organism>
<dbReference type="HOGENOM" id="CLU_084603_3_3_7"/>
<dbReference type="STRING" id="1357400.HMPREF2086_01853"/>
<sequence length="239" mass="26451">MSAKVQAHANHSLQTVSKDFTQDFTANASQDSAKTSTQTPTKTTSQSQKSPNNLSAKLKRIILIRHADSMDREIFAKSCKTTKTPHNDMLRPLTKKGKIQSENIASFVQNFLHTQKTPISCVLTSPAKRTIQTIKPLSKVLKKVPCQLCDFISPDCGIEGYEKAIYANDELAQTLVLVGHEPDLGEFVKYALGVAHLDALEFPKGVIIELKKKPKVKNLQGGFTLSLFIPPKYLPKYLA</sequence>
<dbReference type="PATRIC" id="fig|1357400.3.peg.2498"/>
<accession>V8C656</accession>
<feature type="compositionally biased region" description="Low complexity" evidence="1">
    <location>
        <begin position="34"/>
        <end position="51"/>
    </location>
</feature>
<dbReference type="AlphaFoldDB" id="V8C656"/>